<accession>A0A0E9VGY7</accession>
<reference evidence="1" key="1">
    <citation type="submission" date="2014-11" db="EMBL/GenBank/DDBJ databases">
        <authorList>
            <person name="Amaro Gonzalez C."/>
        </authorList>
    </citation>
    <scope>NUCLEOTIDE SEQUENCE</scope>
</reference>
<protein>
    <submittedName>
        <fullName evidence="1">Uncharacterized protein</fullName>
    </submittedName>
</protein>
<name>A0A0E9VGY7_ANGAN</name>
<dbReference type="EMBL" id="GBXM01036892">
    <property type="protein sequence ID" value="JAH71685.1"/>
    <property type="molecule type" value="Transcribed_RNA"/>
</dbReference>
<proteinExistence type="predicted"/>
<sequence length="41" mass="4587">MSVYSAGNGTLCQIIHTGEKPKRNVFILGCVFQKQCFLINK</sequence>
<reference evidence="1" key="2">
    <citation type="journal article" date="2015" name="Fish Shellfish Immunol.">
        <title>Early steps in the European eel (Anguilla anguilla)-Vibrio vulnificus interaction in the gills: Role of the RtxA13 toxin.</title>
        <authorList>
            <person name="Callol A."/>
            <person name="Pajuelo D."/>
            <person name="Ebbesson L."/>
            <person name="Teles M."/>
            <person name="MacKenzie S."/>
            <person name="Amaro C."/>
        </authorList>
    </citation>
    <scope>NUCLEOTIDE SEQUENCE</scope>
</reference>
<dbReference type="EMBL" id="GBXM01031321">
    <property type="protein sequence ID" value="JAH77256.1"/>
    <property type="molecule type" value="Transcribed_RNA"/>
</dbReference>
<evidence type="ECO:0000313" key="1">
    <source>
        <dbReference type="EMBL" id="JAH77256.1"/>
    </source>
</evidence>
<organism evidence="1">
    <name type="scientific">Anguilla anguilla</name>
    <name type="common">European freshwater eel</name>
    <name type="synonym">Muraena anguilla</name>
    <dbReference type="NCBI Taxonomy" id="7936"/>
    <lineage>
        <taxon>Eukaryota</taxon>
        <taxon>Metazoa</taxon>
        <taxon>Chordata</taxon>
        <taxon>Craniata</taxon>
        <taxon>Vertebrata</taxon>
        <taxon>Euteleostomi</taxon>
        <taxon>Actinopterygii</taxon>
        <taxon>Neopterygii</taxon>
        <taxon>Teleostei</taxon>
        <taxon>Anguilliformes</taxon>
        <taxon>Anguillidae</taxon>
        <taxon>Anguilla</taxon>
    </lineage>
</organism>
<dbReference type="AlphaFoldDB" id="A0A0E9VGY7"/>